<accession>A0A8J7YH05</accession>
<name>A0A8J7YH05_9EURY</name>
<keyword evidence="1" id="KW-1133">Transmembrane helix</keyword>
<dbReference type="AlphaFoldDB" id="A0A8J7YH05"/>
<sequence length="135" mass="14364">MSESIGIGLLVGMTVVVTAVVGMNVLVVTEDNSGGVPQANFTYDYAQDSGLLLVTHSRGDPIQAGRLEFEGPRGEPKANWSQLANTNRTEMVEEGSIVQLGEGGAWGQRVGSSDTITIYYNGSGNRTELDRWDGA</sequence>
<evidence type="ECO:0000313" key="3">
    <source>
        <dbReference type="EMBL" id="MBX0303258.1"/>
    </source>
</evidence>
<dbReference type="Proteomes" id="UP000783863">
    <property type="component" value="Unassembled WGS sequence"/>
</dbReference>
<evidence type="ECO:0000256" key="1">
    <source>
        <dbReference type="SAM" id="Phobius"/>
    </source>
</evidence>
<protein>
    <submittedName>
        <fullName evidence="3">Type IV pilin N-terminal domain-containing protein</fullName>
    </submittedName>
</protein>
<keyword evidence="1" id="KW-0812">Transmembrane</keyword>
<comment type="caution">
    <text evidence="3">The sequence shown here is derived from an EMBL/GenBank/DDBJ whole genome shotgun (WGS) entry which is preliminary data.</text>
</comment>
<evidence type="ECO:0000259" key="2">
    <source>
        <dbReference type="Pfam" id="PF07790"/>
    </source>
</evidence>
<evidence type="ECO:0000313" key="4">
    <source>
        <dbReference type="Proteomes" id="UP000783863"/>
    </source>
</evidence>
<keyword evidence="4" id="KW-1185">Reference proteome</keyword>
<dbReference type="Pfam" id="PF07790">
    <property type="entry name" value="Pilin_N"/>
    <property type="match status" value="1"/>
</dbReference>
<keyword evidence="1" id="KW-0472">Membrane</keyword>
<gene>
    <name evidence="3" type="ORF">EGD98_06175</name>
</gene>
<reference evidence="3" key="1">
    <citation type="submission" date="2021-06" db="EMBL/GenBank/DDBJ databases">
        <title>Halomicroarcula sp. F24A a new haloarchaeum isolated from saline soil.</title>
        <authorList>
            <person name="Duran-Viseras A."/>
            <person name="Sanchez-Porro C."/>
            <person name="Ventosa A."/>
        </authorList>
    </citation>
    <scope>NUCLEOTIDE SEQUENCE</scope>
    <source>
        <strain evidence="3">F24A</strain>
    </source>
</reference>
<feature type="domain" description="Archaeal Type IV pilin N-terminal" evidence="2">
    <location>
        <begin position="2"/>
        <end position="68"/>
    </location>
</feature>
<organism evidence="3 4">
    <name type="scientific">Haloarcula salinisoli</name>
    <dbReference type="NCBI Taxonomy" id="2487746"/>
    <lineage>
        <taxon>Archaea</taxon>
        <taxon>Methanobacteriati</taxon>
        <taxon>Methanobacteriota</taxon>
        <taxon>Stenosarchaea group</taxon>
        <taxon>Halobacteria</taxon>
        <taxon>Halobacteriales</taxon>
        <taxon>Haloarculaceae</taxon>
        <taxon>Haloarcula</taxon>
    </lineage>
</organism>
<proteinExistence type="predicted"/>
<dbReference type="InterPro" id="IPR012859">
    <property type="entry name" value="Pilin_N_archaeal"/>
</dbReference>
<dbReference type="EMBL" id="RKLQ01000001">
    <property type="protein sequence ID" value="MBX0303258.1"/>
    <property type="molecule type" value="Genomic_DNA"/>
</dbReference>
<feature type="transmembrane region" description="Helical" evidence="1">
    <location>
        <begin position="7"/>
        <end position="28"/>
    </location>
</feature>